<name>A0A8T1WUV4_9STRA</name>
<evidence type="ECO:0000313" key="5">
    <source>
        <dbReference type="EMBL" id="KAG7395653.1"/>
    </source>
</evidence>
<comment type="similarity">
    <text evidence="2">Belongs to the Necrosis inducing protein (NPP1) family.</text>
</comment>
<keyword evidence="3" id="KW-0964">Secreted</keyword>
<dbReference type="AlphaFoldDB" id="A0A8T1WUV4"/>
<dbReference type="GO" id="GO:0005576">
    <property type="term" value="C:extracellular region"/>
    <property type="evidence" value="ECO:0007669"/>
    <property type="project" value="UniProtKB-SubCell"/>
</dbReference>
<evidence type="ECO:0000256" key="2">
    <source>
        <dbReference type="ARBA" id="ARBA00009520"/>
    </source>
</evidence>
<comment type="caution">
    <text evidence="5">The sequence shown here is derived from an EMBL/GenBank/DDBJ whole genome shotgun (WGS) entry which is preliminary data.</text>
</comment>
<sequence length="134" mass="15167">MYAWYFPKGFWIDIPVRRHDWKNVIVWIDNPAVEAPKILGISTYHGSDYGKIAPVSDAGTVDGSTPKFFVRVPPFLSDTYIISTTTAGDFQDLIMWDQLTDAARAALNTTDFGKAKVPFIDENFSEKLEDAWPF</sequence>
<evidence type="ECO:0000256" key="1">
    <source>
        <dbReference type="ARBA" id="ARBA00004613"/>
    </source>
</evidence>
<keyword evidence="6" id="KW-1185">Reference proteome</keyword>
<dbReference type="Proteomes" id="UP000693981">
    <property type="component" value="Unassembled WGS sequence"/>
</dbReference>
<evidence type="ECO:0008006" key="7">
    <source>
        <dbReference type="Google" id="ProtNLM"/>
    </source>
</evidence>
<evidence type="ECO:0000256" key="3">
    <source>
        <dbReference type="ARBA" id="ARBA00022525"/>
    </source>
</evidence>
<gene>
    <name evidence="5" type="ORF">PHYBOEH_003372</name>
</gene>
<proteinExistence type="inferred from homology"/>
<protein>
    <recommendedName>
        <fullName evidence="7">Necrosis inducing-like protein NPP1 type</fullName>
    </recommendedName>
</protein>
<accession>A0A8T1WUV4</accession>
<dbReference type="OrthoDB" id="122633at2759"/>
<dbReference type="PANTHER" id="PTHR33657">
    <property type="entry name" value="DOMAIN PROTEIN, PUTATIVE (AFU_ORTHOLOGUE AFUA_5G00600)-RELATED"/>
    <property type="match status" value="1"/>
</dbReference>
<organism evidence="5 6">
    <name type="scientific">Phytophthora boehmeriae</name>
    <dbReference type="NCBI Taxonomy" id="109152"/>
    <lineage>
        <taxon>Eukaryota</taxon>
        <taxon>Sar</taxon>
        <taxon>Stramenopiles</taxon>
        <taxon>Oomycota</taxon>
        <taxon>Peronosporomycetes</taxon>
        <taxon>Peronosporales</taxon>
        <taxon>Peronosporaceae</taxon>
        <taxon>Phytophthora</taxon>
    </lineage>
</organism>
<evidence type="ECO:0000313" key="6">
    <source>
        <dbReference type="Proteomes" id="UP000693981"/>
    </source>
</evidence>
<dbReference type="InterPro" id="IPR008701">
    <property type="entry name" value="NPP1"/>
</dbReference>
<dbReference type="Pfam" id="PF05630">
    <property type="entry name" value="NPP1"/>
    <property type="match status" value="1"/>
</dbReference>
<comment type="subcellular location">
    <subcellularLocation>
        <location evidence="1">Secreted</location>
    </subcellularLocation>
</comment>
<keyword evidence="4" id="KW-0843">Virulence</keyword>
<dbReference type="PANTHER" id="PTHR33657:SF8">
    <property type="entry name" value="DOMAIN PROTEIN, PUTATIVE (AFU_ORTHOLOGUE AFUA_5G00600)-RELATED"/>
    <property type="match status" value="1"/>
</dbReference>
<evidence type="ECO:0000256" key="4">
    <source>
        <dbReference type="ARBA" id="ARBA00023026"/>
    </source>
</evidence>
<dbReference type="EMBL" id="JAGDFL010000195">
    <property type="protein sequence ID" value="KAG7395653.1"/>
    <property type="molecule type" value="Genomic_DNA"/>
</dbReference>
<reference evidence="5" key="1">
    <citation type="submission" date="2021-02" db="EMBL/GenBank/DDBJ databases">
        <authorList>
            <person name="Palmer J.M."/>
        </authorList>
    </citation>
    <scope>NUCLEOTIDE SEQUENCE</scope>
    <source>
        <strain evidence="5">SCRP23</strain>
    </source>
</reference>